<gene>
    <name evidence="2" type="ORF">TIFTF001_016021</name>
</gene>
<evidence type="ECO:0000313" key="2">
    <source>
        <dbReference type="EMBL" id="GMN46827.1"/>
    </source>
</evidence>
<evidence type="ECO:0000256" key="1">
    <source>
        <dbReference type="SAM" id="MobiDB-lite"/>
    </source>
</evidence>
<accession>A0AA88D9H4</accession>
<evidence type="ECO:0000313" key="3">
    <source>
        <dbReference type="Proteomes" id="UP001187192"/>
    </source>
</evidence>
<organism evidence="2 3">
    <name type="scientific">Ficus carica</name>
    <name type="common">Common fig</name>
    <dbReference type="NCBI Taxonomy" id="3494"/>
    <lineage>
        <taxon>Eukaryota</taxon>
        <taxon>Viridiplantae</taxon>
        <taxon>Streptophyta</taxon>
        <taxon>Embryophyta</taxon>
        <taxon>Tracheophyta</taxon>
        <taxon>Spermatophyta</taxon>
        <taxon>Magnoliopsida</taxon>
        <taxon>eudicotyledons</taxon>
        <taxon>Gunneridae</taxon>
        <taxon>Pentapetalae</taxon>
        <taxon>rosids</taxon>
        <taxon>fabids</taxon>
        <taxon>Rosales</taxon>
        <taxon>Moraceae</taxon>
        <taxon>Ficeae</taxon>
        <taxon>Ficus</taxon>
    </lineage>
</organism>
<reference evidence="2" key="1">
    <citation type="submission" date="2023-07" db="EMBL/GenBank/DDBJ databases">
        <title>draft genome sequence of fig (Ficus carica).</title>
        <authorList>
            <person name="Takahashi T."/>
            <person name="Nishimura K."/>
        </authorList>
    </citation>
    <scope>NUCLEOTIDE SEQUENCE</scope>
</reference>
<dbReference type="Gramene" id="FCD_00009183-RA">
    <property type="protein sequence ID" value="FCD_00009183-RA:cds"/>
    <property type="gene ID" value="FCD_00009183"/>
</dbReference>
<proteinExistence type="predicted"/>
<comment type="caution">
    <text evidence="2">The sequence shown here is derived from an EMBL/GenBank/DDBJ whole genome shotgun (WGS) entry which is preliminary data.</text>
</comment>
<dbReference type="EMBL" id="BTGU01000023">
    <property type="protein sequence ID" value="GMN46827.1"/>
    <property type="molecule type" value="Genomic_DNA"/>
</dbReference>
<dbReference type="Proteomes" id="UP001187192">
    <property type="component" value="Unassembled WGS sequence"/>
</dbReference>
<dbReference type="AlphaFoldDB" id="A0AA88D9H4"/>
<feature type="region of interest" description="Disordered" evidence="1">
    <location>
        <begin position="50"/>
        <end position="77"/>
    </location>
</feature>
<protein>
    <submittedName>
        <fullName evidence="2">Uncharacterized protein</fullName>
    </submittedName>
</protein>
<name>A0AA88D9H4_FICCA</name>
<keyword evidence="3" id="KW-1185">Reference proteome</keyword>
<sequence length="77" mass="9102">MAETESYGTEKKASLFPLLGSLSLSRIVSDEHVRERNEIRDINGDWNEERDRDREVAQRNKNGERREEAQVKVKWEN</sequence>